<evidence type="ECO:0000256" key="1">
    <source>
        <dbReference type="ARBA" id="ARBA00022801"/>
    </source>
</evidence>
<dbReference type="EMBL" id="BMRB01000001">
    <property type="protein sequence ID" value="GGS25139.1"/>
    <property type="molecule type" value="Genomic_DNA"/>
</dbReference>
<reference evidence="3" key="1">
    <citation type="journal article" date="2014" name="Int. J. Syst. Evol. Microbiol.">
        <title>Complete genome sequence of Corynebacterium casei LMG S-19264T (=DSM 44701T), isolated from a smear-ripened cheese.</title>
        <authorList>
            <consortium name="US DOE Joint Genome Institute (JGI-PGF)"/>
            <person name="Walter F."/>
            <person name="Albersmeier A."/>
            <person name="Kalinowski J."/>
            <person name="Ruckert C."/>
        </authorList>
    </citation>
    <scope>NUCLEOTIDE SEQUENCE</scope>
    <source>
        <strain evidence="3">JCM 3276</strain>
    </source>
</reference>
<reference evidence="3" key="2">
    <citation type="submission" date="2020-09" db="EMBL/GenBank/DDBJ databases">
        <authorList>
            <person name="Sun Q."/>
            <person name="Ohkuma M."/>
        </authorList>
    </citation>
    <scope>NUCLEOTIDE SEQUENCE</scope>
    <source>
        <strain evidence="3">JCM 3276</strain>
    </source>
</reference>
<gene>
    <name evidence="3" type="ORF">GCM10010171_18010</name>
</gene>
<dbReference type="Pfam" id="PF07228">
    <property type="entry name" value="SpoIIE"/>
    <property type="match status" value="1"/>
</dbReference>
<dbReference type="GO" id="GO:0016791">
    <property type="term" value="F:phosphatase activity"/>
    <property type="evidence" value="ECO:0007669"/>
    <property type="project" value="TreeGrafter"/>
</dbReference>
<evidence type="ECO:0000313" key="3">
    <source>
        <dbReference type="EMBL" id="GGS25139.1"/>
    </source>
</evidence>
<dbReference type="Gene3D" id="3.30.750.24">
    <property type="entry name" value="STAS domain"/>
    <property type="match status" value="1"/>
</dbReference>
<dbReference type="CDD" id="cd07043">
    <property type="entry name" value="STAS_anti-anti-sigma_factors"/>
    <property type="match status" value="1"/>
</dbReference>
<dbReference type="Gene3D" id="3.30.565.10">
    <property type="entry name" value="Histidine kinase-like ATPase, C-terminal domain"/>
    <property type="match status" value="1"/>
</dbReference>
<evidence type="ECO:0000259" key="2">
    <source>
        <dbReference type="PROSITE" id="PS50801"/>
    </source>
</evidence>
<dbReference type="InterPro" id="IPR058548">
    <property type="entry name" value="MlaB-like_STAS"/>
</dbReference>
<dbReference type="RefSeq" id="WP_229786695.1">
    <property type="nucleotide sequence ID" value="NZ_BMRB01000001.1"/>
</dbReference>
<dbReference type="SMART" id="SM00387">
    <property type="entry name" value="HATPase_c"/>
    <property type="match status" value="1"/>
</dbReference>
<protein>
    <recommendedName>
        <fullName evidence="2">STAS domain-containing protein</fullName>
    </recommendedName>
</protein>
<proteinExistence type="predicted"/>
<name>A0A918G9F5_9PSEU</name>
<dbReference type="Pfam" id="PF13581">
    <property type="entry name" value="HATPase_c_2"/>
    <property type="match status" value="1"/>
</dbReference>
<dbReference type="InterPro" id="IPR035965">
    <property type="entry name" value="PAS-like_dom_sf"/>
</dbReference>
<dbReference type="CDD" id="cd16936">
    <property type="entry name" value="HATPase_RsbW-like"/>
    <property type="match status" value="1"/>
</dbReference>
<dbReference type="SMART" id="SM00331">
    <property type="entry name" value="PP2C_SIG"/>
    <property type="match status" value="1"/>
</dbReference>
<dbReference type="InterPro" id="IPR002645">
    <property type="entry name" value="STAS_dom"/>
</dbReference>
<keyword evidence="4" id="KW-1185">Reference proteome</keyword>
<dbReference type="InterPro" id="IPR003594">
    <property type="entry name" value="HATPase_dom"/>
</dbReference>
<dbReference type="Gene3D" id="3.30.450.20">
    <property type="entry name" value="PAS domain"/>
    <property type="match status" value="1"/>
</dbReference>
<dbReference type="Pfam" id="PF08448">
    <property type="entry name" value="PAS_4"/>
    <property type="match status" value="1"/>
</dbReference>
<organism evidence="3 4">
    <name type="scientific">Actinokineospora fastidiosa</name>
    <dbReference type="NCBI Taxonomy" id="1816"/>
    <lineage>
        <taxon>Bacteria</taxon>
        <taxon>Bacillati</taxon>
        <taxon>Actinomycetota</taxon>
        <taxon>Actinomycetes</taxon>
        <taxon>Pseudonocardiales</taxon>
        <taxon>Pseudonocardiaceae</taxon>
        <taxon>Actinokineospora</taxon>
    </lineage>
</organism>
<dbReference type="InterPro" id="IPR052016">
    <property type="entry name" value="Bact_Sigma-Reg"/>
</dbReference>
<comment type="caution">
    <text evidence="3">The sequence shown here is derived from an EMBL/GenBank/DDBJ whole genome shotgun (WGS) entry which is preliminary data.</text>
</comment>
<dbReference type="InterPro" id="IPR036457">
    <property type="entry name" value="PPM-type-like_dom_sf"/>
</dbReference>
<dbReference type="SUPFAM" id="SSF52091">
    <property type="entry name" value="SpoIIaa-like"/>
    <property type="match status" value="1"/>
</dbReference>
<dbReference type="Gene3D" id="3.60.40.10">
    <property type="entry name" value="PPM-type phosphatase domain"/>
    <property type="match status" value="1"/>
</dbReference>
<dbReference type="SUPFAM" id="SSF55874">
    <property type="entry name" value="ATPase domain of HSP90 chaperone/DNA topoisomerase II/histidine kinase"/>
    <property type="match status" value="1"/>
</dbReference>
<dbReference type="PANTHER" id="PTHR43156:SF2">
    <property type="entry name" value="STAGE II SPORULATION PROTEIN E"/>
    <property type="match status" value="1"/>
</dbReference>
<dbReference type="InterPro" id="IPR036890">
    <property type="entry name" value="HATPase_C_sf"/>
</dbReference>
<sequence length="636" mass="66267">MADDLASRVGDADTVVRTFDEMPVMVIGLDGPDHVVTAASGLYRRFIGVDDPIGRPVRDVLPELRGQHLVELLDRVRETGIAEAGGEWRVLLRRGRDAAPEEVFLDFAVEPRRARDGAVAGLIASAVDVTARVRERQAARAAPAEHEPAHDLVRSLQRHLLPAGLPVLPTVQVAASYLLADAADAAGGDWFDAVPLFDGRVALVVGDVVGHGMAASATMGQLRAVLLDRLDGTGDAGLALAALDRTARRLPDARAATVCVAVLDPADGSLVYCTAGHPPPLLIAPDGSTRYLPMTGAGPLGAGAGFPMRRDRVEVGEVLLLYSDGIVERPGRAPAAATVELTQVAGAAVADWERLGSVLSAAERACAHPVELLVRATGHTDDITLLAAQRVAPAEDVRVELPAEPATLRAVRQALAGWLARVGAGSAAASAVQHAIGELVTNAVEHSGTGPVRVRTGLGGDGVAEIEVADAGRWRDRPPEGARGLGLTMTAELVDELRVERTETGTTATVRHRLTRPARLLTADEVASGVPRRPPPSDRLGLARHDGRVVVTGPVDARTASELDVGLRRHTSGGTRSVTVDLSGVTHLASAGVSVLHVAVARNAANDVPLRIYAPAGSVAQHVLAVVALDHSTSEG</sequence>
<dbReference type="PROSITE" id="PS50801">
    <property type="entry name" value="STAS"/>
    <property type="match status" value="1"/>
</dbReference>
<dbReference type="PANTHER" id="PTHR43156">
    <property type="entry name" value="STAGE II SPORULATION PROTEIN E-RELATED"/>
    <property type="match status" value="1"/>
</dbReference>
<dbReference type="InterPro" id="IPR001932">
    <property type="entry name" value="PPM-type_phosphatase-like_dom"/>
</dbReference>
<evidence type="ECO:0000313" key="4">
    <source>
        <dbReference type="Proteomes" id="UP000660680"/>
    </source>
</evidence>
<dbReference type="InterPro" id="IPR013656">
    <property type="entry name" value="PAS_4"/>
</dbReference>
<dbReference type="SUPFAM" id="SSF55785">
    <property type="entry name" value="PYP-like sensor domain (PAS domain)"/>
    <property type="match status" value="1"/>
</dbReference>
<keyword evidence="1" id="KW-0378">Hydrolase</keyword>
<dbReference type="SUPFAM" id="SSF81606">
    <property type="entry name" value="PP2C-like"/>
    <property type="match status" value="1"/>
</dbReference>
<feature type="domain" description="STAS" evidence="2">
    <location>
        <begin position="549"/>
        <end position="596"/>
    </location>
</feature>
<accession>A0A918G9F5</accession>
<dbReference type="Pfam" id="PF13466">
    <property type="entry name" value="STAS_2"/>
    <property type="match status" value="1"/>
</dbReference>
<dbReference type="AlphaFoldDB" id="A0A918G9F5"/>
<dbReference type="Proteomes" id="UP000660680">
    <property type="component" value="Unassembled WGS sequence"/>
</dbReference>
<dbReference type="InterPro" id="IPR036513">
    <property type="entry name" value="STAS_dom_sf"/>
</dbReference>